<gene>
    <name evidence="2" type="ORF">PoB_001934900</name>
</gene>
<dbReference type="Proteomes" id="UP000735302">
    <property type="component" value="Unassembled WGS sequence"/>
</dbReference>
<feature type="compositionally biased region" description="Low complexity" evidence="1">
    <location>
        <begin position="577"/>
        <end position="587"/>
    </location>
</feature>
<feature type="region of interest" description="Disordered" evidence="1">
    <location>
        <begin position="382"/>
        <end position="419"/>
    </location>
</feature>
<dbReference type="EMBL" id="BLXT01002298">
    <property type="protein sequence ID" value="GFN92843.1"/>
    <property type="molecule type" value="Genomic_DNA"/>
</dbReference>
<evidence type="ECO:0000313" key="2">
    <source>
        <dbReference type="EMBL" id="GFN92843.1"/>
    </source>
</evidence>
<sequence length="604" mass="67415">MTLQSPDSLIGWSTPAVAMATAQRARFPRIDRNCGHNEVIIGSKLHRSPGQKTDLPGIGSYVIDSPEDKNMGVRQQCLRYQEAHRGIIRAKIESLPDIPKRCHLKHVPVVTLKDSPTMTGSPVEAERKTPTRFRSTSGQNSPEELAFGKQNGKRDGRGLQQYVTRESATKILLPQEELVSRSPIGRLSQSLPCMHQSNVPITGFGVRKQKTTGRDFGNLRKEYTNLSVNVELAEPNHVTCKATERELDSQADYRRQLTFYLTPITNTNQGREKEESSGDGEDRLDDSNGSVLRNIPQDKIGSSTRNQIWASNVRLGELLVQQNAATPGLRRKVTASRTRSMGDLSRTGATTNNSSSCSKSSLQACRPSRPFIYGSPWNRFRTIKDNGSKGSSNRETNNSRRKCNYDDGDDDEDDDDDSEDEVWLNMADRLLIENGVYDRYANVKLPKCRMQQRGTARTTAWSHDCLATIRPSANRSFKPATNQYHQRLNSSARCLGNNTHFSTLLSRVRALPPAPWPDRRPESLRSPCCGLARYKNPIGNPHQKPTETKLLMRFFIKHVTGGDDDDDDDGVNDVDNADNAAADNDVNVNDDDNNTATDDDSDEI</sequence>
<comment type="caution">
    <text evidence="2">The sequence shown here is derived from an EMBL/GenBank/DDBJ whole genome shotgun (WGS) entry which is preliminary data.</text>
</comment>
<reference evidence="2 3" key="1">
    <citation type="journal article" date="2021" name="Elife">
        <title>Chloroplast acquisition without the gene transfer in kleptoplastic sea slugs, Plakobranchus ocellatus.</title>
        <authorList>
            <person name="Maeda T."/>
            <person name="Takahashi S."/>
            <person name="Yoshida T."/>
            <person name="Shimamura S."/>
            <person name="Takaki Y."/>
            <person name="Nagai Y."/>
            <person name="Toyoda A."/>
            <person name="Suzuki Y."/>
            <person name="Arimoto A."/>
            <person name="Ishii H."/>
            <person name="Satoh N."/>
            <person name="Nishiyama T."/>
            <person name="Hasebe M."/>
            <person name="Maruyama T."/>
            <person name="Minagawa J."/>
            <person name="Obokata J."/>
            <person name="Shigenobu S."/>
        </authorList>
    </citation>
    <scope>NUCLEOTIDE SEQUENCE [LARGE SCALE GENOMIC DNA]</scope>
</reference>
<feature type="compositionally biased region" description="Acidic residues" evidence="1">
    <location>
        <begin position="406"/>
        <end position="419"/>
    </location>
</feature>
<feature type="compositionally biased region" description="Polar residues" evidence="1">
    <location>
        <begin position="132"/>
        <end position="142"/>
    </location>
</feature>
<organism evidence="2 3">
    <name type="scientific">Plakobranchus ocellatus</name>
    <dbReference type="NCBI Taxonomy" id="259542"/>
    <lineage>
        <taxon>Eukaryota</taxon>
        <taxon>Metazoa</taxon>
        <taxon>Spiralia</taxon>
        <taxon>Lophotrochozoa</taxon>
        <taxon>Mollusca</taxon>
        <taxon>Gastropoda</taxon>
        <taxon>Heterobranchia</taxon>
        <taxon>Euthyneura</taxon>
        <taxon>Panpulmonata</taxon>
        <taxon>Sacoglossa</taxon>
        <taxon>Placobranchoidea</taxon>
        <taxon>Plakobranchidae</taxon>
        <taxon>Plakobranchus</taxon>
    </lineage>
</organism>
<protein>
    <submittedName>
        <fullName evidence="2">Uncharacterized protein</fullName>
    </submittedName>
</protein>
<evidence type="ECO:0000313" key="3">
    <source>
        <dbReference type="Proteomes" id="UP000735302"/>
    </source>
</evidence>
<feature type="compositionally biased region" description="Acidic residues" evidence="1">
    <location>
        <begin position="562"/>
        <end position="576"/>
    </location>
</feature>
<feature type="region of interest" description="Disordered" evidence="1">
    <location>
        <begin position="113"/>
        <end position="156"/>
    </location>
</feature>
<keyword evidence="3" id="KW-1185">Reference proteome</keyword>
<feature type="region of interest" description="Disordered" evidence="1">
    <location>
        <begin position="561"/>
        <end position="604"/>
    </location>
</feature>
<evidence type="ECO:0000256" key="1">
    <source>
        <dbReference type="SAM" id="MobiDB-lite"/>
    </source>
</evidence>
<proteinExistence type="predicted"/>
<feature type="region of interest" description="Disordered" evidence="1">
    <location>
        <begin position="263"/>
        <end position="299"/>
    </location>
</feature>
<dbReference type="AlphaFoldDB" id="A0AAV3ZG27"/>
<accession>A0AAV3ZG27</accession>
<feature type="compositionally biased region" description="Acidic residues" evidence="1">
    <location>
        <begin position="588"/>
        <end position="604"/>
    </location>
</feature>
<name>A0AAV3ZG27_9GAST</name>
<feature type="region of interest" description="Disordered" evidence="1">
    <location>
        <begin position="326"/>
        <end position="362"/>
    </location>
</feature>